<sequence length="40" mass="4368">MLQLPAKQQQKTSKNSGAFAHLVLSIGVGPLDIFKIIVIY</sequence>
<gene>
    <name evidence="1" type="ordered locus">Ngar_c33910</name>
</gene>
<dbReference type="AlphaFoldDB" id="K0IFY2"/>
<proteinExistence type="predicted"/>
<evidence type="ECO:0000313" key="2">
    <source>
        <dbReference type="Proteomes" id="UP000008037"/>
    </source>
</evidence>
<dbReference type="InParanoid" id="K0IFY2"/>
<keyword evidence="2" id="KW-1185">Reference proteome</keyword>
<reference evidence="1 2" key="1">
    <citation type="journal article" date="2012" name="Environ. Microbiol.">
        <title>The genome of the ammonia-oxidizing Candidatus Nitrososphaera gargensis: insights into metabolic versatility and environmental adaptations.</title>
        <authorList>
            <person name="Spang A."/>
            <person name="Poehlein A."/>
            <person name="Offre P."/>
            <person name="Zumbragel S."/>
            <person name="Haider S."/>
            <person name="Rychlik N."/>
            <person name="Nowka B."/>
            <person name="Schmeisser C."/>
            <person name="Lebedeva E.V."/>
            <person name="Rattei T."/>
            <person name="Bohm C."/>
            <person name="Schmid M."/>
            <person name="Galushko A."/>
            <person name="Hatzenpichler R."/>
            <person name="Weinmaier T."/>
            <person name="Daniel R."/>
            <person name="Schleper C."/>
            <person name="Spieck E."/>
            <person name="Streit W."/>
            <person name="Wagner M."/>
        </authorList>
    </citation>
    <scope>NUCLEOTIDE SEQUENCE [LARGE SCALE GENOMIC DNA]</scope>
    <source>
        <strain evidence="2">Ga9.2</strain>
    </source>
</reference>
<name>K0IFY2_NITGG</name>
<dbReference type="EMBL" id="CP002408">
    <property type="protein sequence ID" value="AFU60306.1"/>
    <property type="molecule type" value="Genomic_DNA"/>
</dbReference>
<dbReference type="HOGENOM" id="CLU_3282986_0_0_2"/>
<protein>
    <submittedName>
        <fullName evidence="1">Uncharacterized protein</fullName>
    </submittedName>
</protein>
<dbReference type="Proteomes" id="UP000008037">
    <property type="component" value="Chromosome"/>
</dbReference>
<evidence type="ECO:0000313" key="1">
    <source>
        <dbReference type="EMBL" id="AFU60306.1"/>
    </source>
</evidence>
<dbReference type="BioCyc" id="CNIT1237085:G1324-3392-MONOMER"/>
<organism evidence="1 2">
    <name type="scientific">Nitrososphaera gargensis (strain Ga9.2)</name>
    <dbReference type="NCBI Taxonomy" id="1237085"/>
    <lineage>
        <taxon>Archaea</taxon>
        <taxon>Nitrososphaerota</taxon>
        <taxon>Nitrososphaeria</taxon>
        <taxon>Nitrososphaerales</taxon>
        <taxon>Nitrososphaeraceae</taxon>
        <taxon>Nitrososphaera</taxon>
    </lineage>
</organism>
<dbReference type="KEGG" id="nga:Ngar_c33910"/>
<accession>K0IFY2</accession>